<reference evidence="7" key="2">
    <citation type="submission" date="2025-09" db="UniProtKB">
        <authorList>
            <consortium name="Ensembl"/>
        </authorList>
    </citation>
    <scope>IDENTIFICATION</scope>
</reference>
<dbReference type="InterPro" id="IPR019530">
    <property type="entry name" value="Intra-flagellar_transport_57"/>
</dbReference>
<comment type="subcellular location">
    <subcellularLocation>
        <location evidence="1">Cell projection</location>
        <location evidence="1">Cilium</location>
    </subcellularLocation>
</comment>
<proteinExistence type="inferred from homology"/>
<accession>A0A8C0YMQ4</accession>
<dbReference type="AlphaFoldDB" id="A0A8C0YMQ4"/>
<dbReference type="GO" id="GO:0042073">
    <property type="term" value="P:intraciliary transport"/>
    <property type="evidence" value="ECO:0007669"/>
    <property type="project" value="TreeGrafter"/>
</dbReference>
<evidence type="ECO:0000256" key="5">
    <source>
        <dbReference type="ARBA" id="ARBA00023273"/>
    </source>
</evidence>
<dbReference type="PANTHER" id="PTHR16011">
    <property type="entry name" value="IFT57/HIPPI"/>
    <property type="match status" value="1"/>
</dbReference>
<evidence type="ECO:0000256" key="2">
    <source>
        <dbReference type="ARBA" id="ARBA00009415"/>
    </source>
</evidence>
<evidence type="ECO:0000313" key="7">
    <source>
        <dbReference type="Ensembl" id="ENSCCRP00000009476.2"/>
    </source>
</evidence>
<protein>
    <recommendedName>
        <fullName evidence="3">Intraflagellar transport protein 57 homolog</fullName>
    </recommendedName>
</protein>
<sequence>VTSFLATVTTTSRVRFCSFETGMAEEEERGPGSVFQMFVLMEDLLDKLKVLDYEQHVLDKHNIKPLSRHYFVSSPHVLSNPGEQFYMFSVIAAWLISLCGRPFDTPQEYDDPNATVSNILSELRALGGQVDFPPSKLKSGSGEHVVYVLDQLVEKALKSKGFTWDRPMYPSVEVEDECVQEDDAELTLSKVEEEMTEDEEYEEEDGLDLDTLKTRTNQISDVDAAEWNLEVERVLPQLKVTIRTDNKDWRIHLDQMHQHQEGINTSLQDAKGCLFKLREDISKTLEKVSSREKYLNTQLEHLISEYRQAQAQLNKVKELYQQASGGVTERTRILAEISEELEKVKQEMEEKGSSMSDGAPVVKIRQSLTKLKQELEQMDVRMGVVEHTLLQAKLREKNNMTRDMHATHLLEPNTQPY</sequence>
<evidence type="ECO:0000256" key="3">
    <source>
        <dbReference type="ARBA" id="ARBA00020568"/>
    </source>
</evidence>
<dbReference type="PANTHER" id="PTHR16011:SF0">
    <property type="entry name" value="INTRAFLAGELLAR TRANSPORT PROTEIN 57 HOMOLOG"/>
    <property type="match status" value="1"/>
</dbReference>
<dbReference type="Pfam" id="PF10498">
    <property type="entry name" value="IFT57"/>
    <property type="match status" value="1"/>
</dbReference>
<keyword evidence="6" id="KW-0175">Coiled coil</keyword>
<dbReference type="GO" id="GO:0005929">
    <property type="term" value="C:cilium"/>
    <property type="evidence" value="ECO:0007669"/>
    <property type="project" value="UniProtKB-SubCell"/>
</dbReference>
<dbReference type="Ensembl" id="ENSCCRT00000010376.2">
    <property type="protein sequence ID" value="ENSCCRP00000009476.2"/>
    <property type="gene ID" value="ENSCCRG00000081079.1"/>
</dbReference>
<dbReference type="GO" id="GO:0005815">
    <property type="term" value="C:microtubule organizing center"/>
    <property type="evidence" value="ECO:0007669"/>
    <property type="project" value="TreeGrafter"/>
</dbReference>
<dbReference type="Proteomes" id="UP001108240">
    <property type="component" value="Unplaced"/>
</dbReference>
<dbReference type="GeneTree" id="ENSGT00390000006307"/>
<evidence type="ECO:0000313" key="8">
    <source>
        <dbReference type="Proteomes" id="UP001108240"/>
    </source>
</evidence>
<evidence type="ECO:0000256" key="6">
    <source>
        <dbReference type="SAM" id="Coils"/>
    </source>
</evidence>
<dbReference type="GO" id="GO:0030992">
    <property type="term" value="C:intraciliary transport particle B"/>
    <property type="evidence" value="ECO:0007669"/>
    <property type="project" value="TreeGrafter"/>
</dbReference>
<keyword evidence="8" id="KW-1185">Reference proteome</keyword>
<evidence type="ECO:0000256" key="1">
    <source>
        <dbReference type="ARBA" id="ARBA00004138"/>
    </source>
</evidence>
<keyword evidence="5" id="KW-0966">Cell projection</keyword>
<dbReference type="GO" id="GO:1905515">
    <property type="term" value="P:non-motile cilium assembly"/>
    <property type="evidence" value="ECO:0007669"/>
    <property type="project" value="TreeGrafter"/>
</dbReference>
<dbReference type="OMA" id="VHAHDQD"/>
<feature type="coiled-coil region" evidence="6">
    <location>
        <begin position="299"/>
        <end position="381"/>
    </location>
</feature>
<evidence type="ECO:0000256" key="4">
    <source>
        <dbReference type="ARBA" id="ARBA00023069"/>
    </source>
</evidence>
<dbReference type="GO" id="GO:0005794">
    <property type="term" value="C:Golgi apparatus"/>
    <property type="evidence" value="ECO:0007669"/>
    <property type="project" value="TreeGrafter"/>
</dbReference>
<comment type="similarity">
    <text evidence="2">Belongs to the IFT57 family.</text>
</comment>
<reference evidence="7" key="1">
    <citation type="submission" date="2025-08" db="UniProtKB">
        <authorList>
            <consortium name="Ensembl"/>
        </authorList>
    </citation>
    <scope>IDENTIFICATION</scope>
</reference>
<keyword evidence="4" id="KW-0969">Cilium</keyword>
<name>A0A8C0YMQ4_CYPCA</name>
<organism evidence="7 8">
    <name type="scientific">Cyprinus carpio carpio</name>
    <dbReference type="NCBI Taxonomy" id="630221"/>
    <lineage>
        <taxon>Eukaryota</taxon>
        <taxon>Metazoa</taxon>
        <taxon>Chordata</taxon>
        <taxon>Craniata</taxon>
        <taxon>Vertebrata</taxon>
        <taxon>Euteleostomi</taxon>
        <taxon>Actinopterygii</taxon>
        <taxon>Neopterygii</taxon>
        <taxon>Teleostei</taxon>
        <taxon>Ostariophysi</taxon>
        <taxon>Cypriniformes</taxon>
        <taxon>Cyprinidae</taxon>
        <taxon>Cyprininae</taxon>
        <taxon>Cyprinus</taxon>
    </lineage>
</organism>